<name>A0A4Y8S846_9SPHI</name>
<dbReference type="Pfam" id="PF19124">
    <property type="entry name" value="DUF5808"/>
    <property type="match status" value="1"/>
</dbReference>
<evidence type="ECO:0000256" key="1">
    <source>
        <dbReference type="SAM" id="Phobius"/>
    </source>
</evidence>
<accession>A0A4Y8S846</accession>
<keyword evidence="1" id="KW-0472">Membrane</keyword>
<dbReference type="InterPro" id="IPR043831">
    <property type="entry name" value="DUF5808"/>
</dbReference>
<dbReference type="RefSeq" id="WP_133233962.1">
    <property type="nucleotide sequence ID" value="NZ_SOZE01000024.1"/>
</dbReference>
<evidence type="ECO:0000313" key="4">
    <source>
        <dbReference type="Proteomes" id="UP000297540"/>
    </source>
</evidence>
<feature type="domain" description="DUF5808" evidence="2">
    <location>
        <begin position="21"/>
        <end position="41"/>
    </location>
</feature>
<gene>
    <name evidence="3" type="ORF">E2R66_20175</name>
</gene>
<dbReference type="Proteomes" id="UP000297540">
    <property type="component" value="Unassembled WGS sequence"/>
</dbReference>
<reference evidence="3 4" key="1">
    <citation type="journal article" date="2017" name="Int. J. Syst. Evol. Microbiol.">
        <title>Mucilaginibacterpsychrotolerans sp. nov., isolated from peatlands.</title>
        <authorList>
            <person name="Deng Y."/>
            <person name="Shen L."/>
            <person name="Xu B."/>
            <person name="Liu Y."/>
            <person name="Gu Z."/>
            <person name="Liu H."/>
            <person name="Zhou Y."/>
        </authorList>
    </citation>
    <scope>NUCLEOTIDE SEQUENCE [LARGE SCALE GENOMIC DNA]</scope>
    <source>
        <strain evidence="3 4">NH7-4</strain>
    </source>
</reference>
<keyword evidence="1" id="KW-0812">Transmembrane</keyword>
<dbReference type="AlphaFoldDB" id="A0A4Y8S846"/>
<feature type="transmembrane region" description="Helical" evidence="1">
    <location>
        <begin position="45"/>
        <end position="62"/>
    </location>
</feature>
<comment type="caution">
    <text evidence="3">The sequence shown here is derived from an EMBL/GenBank/DDBJ whole genome shotgun (WGS) entry which is preliminary data.</text>
</comment>
<dbReference type="EMBL" id="SOZE01000024">
    <property type="protein sequence ID" value="TFF35062.1"/>
    <property type="molecule type" value="Genomic_DNA"/>
</dbReference>
<sequence>MSDMDKSEAAHWIWGIIYYNPDDPKFFVPKRFGLGYTFNFADRRTWILFAAIAAIAIVIKVMKHKAVKG</sequence>
<dbReference type="OrthoDB" id="157646at2"/>
<organism evidence="3 4">
    <name type="scientific">Mucilaginibacter psychrotolerans</name>
    <dbReference type="NCBI Taxonomy" id="1524096"/>
    <lineage>
        <taxon>Bacteria</taxon>
        <taxon>Pseudomonadati</taxon>
        <taxon>Bacteroidota</taxon>
        <taxon>Sphingobacteriia</taxon>
        <taxon>Sphingobacteriales</taxon>
        <taxon>Sphingobacteriaceae</taxon>
        <taxon>Mucilaginibacter</taxon>
    </lineage>
</organism>
<keyword evidence="1" id="KW-1133">Transmembrane helix</keyword>
<evidence type="ECO:0000313" key="3">
    <source>
        <dbReference type="EMBL" id="TFF35062.1"/>
    </source>
</evidence>
<evidence type="ECO:0000259" key="2">
    <source>
        <dbReference type="Pfam" id="PF19124"/>
    </source>
</evidence>
<protein>
    <recommendedName>
        <fullName evidence="2">DUF5808 domain-containing protein</fullName>
    </recommendedName>
</protein>
<proteinExistence type="predicted"/>
<keyword evidence="4" id="KW-1185">Reference proteome</keyword>